<dbReference type="PANTHER" id="PTHR11203:SF37">
    <property type="entry name" value="INTEGRATOR COMPLEX SUBUNIT 11"/>
    <property type="match status" value="1"/>
</dbReference>
<dbReference type="InterPro" id="IPR001279">
    <property type="entry name" value="Metallo-B-lactamas"/>
</dbReference>
<reference evidence="4" key="1">
    <citation type="journal article" date="2014" name="Front. Microbiol.">
        <title>High frequency of phylogenetically diverse reductive dehalogenase-homologous genes in deep subseafloor sedimentary metagenomes.</title>
        <authorList>
            <person name="Kawai M."/>
            <person name="Futagami T."/>
            <person name="Toyoda A."/>
            <person name="Takaki Y."/>
            <person name="Nishi S."/>
            <person name="Hori S."/>
            <person name="Arai W."/>
            <person name="Tsubouchi T."/>
            <person name="Morono Y."/>
            <person name="Uchiyama I."/>
            <person name="Ito T."/>
            <person name="Fujiyama A."/>
            <person name="Inagaki F."/>
            <person name="Takami H."/>
        </authorList>
    </citation>
    <scope>NUCLEOTIDE SEQUENCE</scope>
    <source>
        <strain evidence="4">Expedition CK06-06</strain>
    </source>
</reference>
<dbReference type="AlphaFoldDB" id="X1GHW6"/>
<dbReference type="Pfam" id="PF23023">
    <property type="entry name" value="Anti-Pycsar_Apyc1"/>
    <property type="match status" value="1"/>
</dbReference>
<evidence type="ECO:0000259" key="3">
    <source>
        <dbReference type="SMART" id="SM01027"/>
    </source>
</evidence>
<dbReference type="InterPro" id="IPR050698">
    <property type="entry name" value="MBL"/>
</dbReference>
<dbReference type="SMART" id="SM01027">
    <property type="entry name" value="Beta-Casp"/>
    <property type="match status" value="1"/>
</dbReference>
<proteinExistence type="predicted"/>
<evidence type="ECO:0000259" key="2">
    <source>
        <dbReference type="SMART" id="SM00849"/>
    </source>
</evidence>
<name>X1GHW6_9ZZZZ</name>
<organism evidence="4">
    <name type="scientific">marine sediment metagenome</name>
    <dbReference type="NCBI Taxonomy" id="412755"/>
    <lineage>
        <taxon>unclassified sequences</taxon>
        <taxon>metagenomes</taxon>
        <taxon>ecological metagenomes</taxon>
    </lineage>
</organism>
<feature type="domain" description="Metallo-beta-lactamase" evidence="2">
    <location>
        <begin position="14"/>
        <end position="212"/>
    </location>
</feature>
<dbReference type="PANTHER" id="PTHR11203">
    <property type="entry name" value="CLEAVAGE AND POLYADENYLATION SPECIFICITY FACTOR FAMILY MEMBER"/>
    <property type="match status" value="1"/>
</dbReference>
<dbReference type="EMBL" id="BARU01007360">
    <property type="protein sequence ID" value="GAH44430.1"/>
    <property type="molecule type" value="Genomic_DNA"/>
</dbReference>
<dbReference type="SMART" id="SM00849">
    <property type="entry name" value="Lactamase_B"/>
    <property type="match status" value="1"/>
</dbReference>
<dbReference type="CDD" id="cd16295">
    <property type="entry name" value="TTHA0252-CPSF-like_MBL-fold"/>
    <property type="match status" value="1"/>
</dbReference>
<evidence type="ECO:0000256" key="1">
    <source>
        <dbReference type="ARBA" id="ARBA00022801"/>
    </source>
</evidence>
<feature type="domain" description="Beta-Casp" evidence="3">
    <location>
        <begin position="232"/>
        <end position="363"/>
    </location>
</feature>
<dbReference type="GO" id="GO:0004521">
    <property type="term" value="F:RNA endonuclease activity"/>
    <property type="evidence" value="ECO:0007669"/>
    <property type="project" value="TreeGrafter"/>
</dbReference>
<dbReference type="Gene3D" id="3.60.15.10">
    <property type="entry name" value="Ribonuclease Z/Hydroxyacylglutathione hydrolase-like"/>
    <property type="match status" value="1"/>
</dbReference>
<dbReference type="Gene3D" id="3.40.50.10890">
    <property type="match status" value="1"/>
</dbReference>
<feature type="non-terminal residue" evidence="4">
    <location>
        <position position="369"/>
    </location>
</feature>
<accession>X1GHW6</accession>
<comment type="caution">
    <text evidence="4">The sequence shown here is derived from an EMBL/GenBank/DDBJ whole genome shotgun (WGS) entry which is preliminary data.</text>
</comment>
<dbReference type="Pfam" id="PF10996">
    <property type="entry name" value="Beta-Casp"/>
    <property type="match status" value="1"/>
</dbReference>
<dbReference type="SUPFAM" id="SSF56281">
    <property type="entry name" value="Metallo-hydrolase/oxidoreductase"/>
    <property type="match status" value="1"/>
</dbReference>
<gene>
    <name evidence="4" type="ORF">S03H2_14509</name>
</gene>
<keyword evidence="1" id="KW-0378">Hydrolase</keyword>
<dbReference type="InterPro" id="IPR036866">
    <property type="entry name" value="RibonucZ/Hydroxyglut_hydro"/>
</dbReference>
<sequence>MIKITAFGAAKEIGKSAILVEDKDTKILLDCGLKIRPKEPTEAPLGLKKHAKEIQSMVISHAHFDHTGYIPRMVREGCKDVHMTHPTKDIAAILWRDHLKIEGARHWNDDDMYEALRTIKSHYYDQKFKLTDGVTATYYDAGHILGSASILLDWKGQLIFYTGDINTFATPYHDTNKYPTIEDISILISESTNGLRDLPNREIPNESIIDAIYKTYQRGGITIIPSFALGRAQEIEAILAKEFMNKEFRIFVDGMILKMNEIYRMYFHEYWVSKKILEWCRDRKIEVPFDLKNFIPVSRNLADNLNTYRKMIVSEKKPNIILSTSGMMEGGPIHSYLNHAAGNPDNLIAISGYQVEETIGRQILEGAKS</sequence>
<evidence type="ECO:0008006" key="5">
    <source>
        <dbReference type="Google" id="ProtNLM"/>
    </source>
</evidence>
<dbReference type="InterPro" id="IPR022712">
    <property type="entry name" value="Beta_Casp"/>
</dbReference>
<dbReference type="GO" id="GO:0016787">
    <property type="term" value="F:hydrolase activity"/>
    <property type="evidence" value="ECO:0007669"/>
    <property type="project" value="UniProtKB-KW"/>
</dbReference>
<protein>
    <recommendedName>
        <fullName evidence="5">Metallo-beta-lactamase domain-containing protein</fullName>
    </recommendedName>
</protein>
<evidence type="ECO:0000313" key="4">
    <source>
        <dbReference type="EMBL" id="GAH44430.1"/>
    </source>
</evidence>